<protein>
    <submittedName>
        <fullName evidence="2">DUF1800 family protein</fullName>
    </submittedName>
</protein>
<accession>A0A4Q9VWR0</accession>
<name>A0A4Q9VWR0_9HYPH</name>
<organism evidence="2 3">
    <name type="scientific">Siculibacillus lacustris</name>
    <dbReference type="NCBI Taxonomy" id="1549641"/>
    <lineage>
        <taxon>Bacteria</taxon>
        <taxon>Pseudomonadati</taxon>
        <taxon>Pseudomonadota</taxon>
        <taxon>Alphaproteobacteria</taxon>
        <taxon>Hyphomicrobiales</taxon>
        <taxon>Ancalomicrobiaceae</taxon>
        <taxon>Siculibacillus</taxon>
    </lineage>
</organism>
<evidence type="ECO:0000256" key="1">
    <source>
        <dbReference type="SAM" id="MobiDB-lite"/>
    </source>
</evidence>
<dbReference type="OrthoDB" id="9772295at2"/>
<dbReference type="InterPro" id="IPR014917">
    <property type="entry name" value="DUF1800"/>
</dbReference>
<reference evidence="2 3" key="1">
    <citation type="submission" date="2019-02" db="EMBL/GenBank/DDBJ databases">
        <title>Siculibacillus lacustris gen. nov., sp. nov., a new rosette-forming bacterium isolated from a freshwater crater lake (Lake St. Ana, Romania).</title>
        <authorList>
            <person name="Felfoldi T."/>
            <person name="Marton Z."/>
            <person name="Szabo A."/>
            <person name="Mentes A."/>
            <person name="Boka K."/>
            <person name="Marialigeti K."/>
            <person name="Mathe I."/>
            <person name="Koncz M."/>
            <person name="Schumann P."/>
            <person name="Toth E."/>
        </authorList>
    </citation>
    <scope>NUCLEOTIDE SEQUENCE [LARGE SCALE GENOMIC DNA]</scope>
    <source>
        <strain evidence="2 3">SA-279</strain>
    </source>
</reference>
<sequence>MAASPDARAALIALNRFGYGARPGDLAAAASDPRGFLAEELARPGIARIDADLPGSAAALASLFEDQDRVRLEREAAARPAVAAPPAGAPPAGAPVAAGMAAAPQAGAMAPAMAAPPTAGATPPAMADAKPKPPPGPSLETRLYRAEAQARFAKAIEAPAGFVERLVAFWSNHFAVSVSKDQFVRVGAGPFEREAIRPHVLGRFADMLAAVERHPAMLVFLDNQQSTGPNSKAGRSNHRGLNENLAREILELHTLGVDAPYRQDDVTALARIITGWTHTPRDGKAGPPGTFLFRPEWHEPGAHALLGTTYPEGGVEQGLAALADLARHPATAHHLAVKLVRHFVADAPPPALVDTIAATFRDGDGDLARVARALIESDAAWEAPTTKIRSPIEFLVAMARATGLGPPDPGRLLGQLEALGQPLWQPAGPNGFADGTAVWASPEAMKLRLDLAWAVAQRAADYGPPLGVLDTVAGLAASRDTRETMARAESRPQALAILFMSPEFQRR</sequence>
<dbReference type="Proteomes" id="UP000292781">
    <property type="component" value="Unassembled WGS sequence"/>
</dbReference>
<proteinExistence type="predicted"/>
<gene>
    <name evidence="2" type="ORF">EYW49_03930</name>
</gene>
<feature type="region of interest" description="Disordered" evidence="1">
    <location>
        <begin position="114"/>
        <end position="135"/>
    </location>
</feature>
<dbReference type="EMBL" id="SJFN01000004">
    <property type="protein sequence ID" value="TBW40341.1"/>
    <property type="molecule type" value="Genomic_DNA"/>
</dbReference>
<dbReference type="RefSeq" id="WP_131306418.1">
    <property type="nucleotide sequence ID" value="NZ_SJFN01000004.1"/>
</dbReference>
<evidence type="ECO:0000313" key="2">
    <source>
        <dbReference type="EMBL" id="TBW40341.1"/>
    </source>
</evidence>
<dbReference type="Pfam" id="PF08811">
    <property type="entry name" value="DUF1800"/>
    <property type="match status" value="1"/>
</dbReference>
<evidence type="ECO:0000313" key="3">
    <source>
        <dbReference type="Proteomes" id="UP000292781"/>
    </source>
</evidence>
<feature type="compositionally biased region" description="Low complexity" evidence="1">
    <location>
        <begin position="114"/>
        <end position="128"/>
    </location>
</feature>
<keyword evidence="3" id="KW-1185">Reference proteome</keyword>
<feature type="region of interest" description="Disordered" evidence="1">
    <location>
        <begin position="76"/>
        <end position="96"/>
    </location>
</feature>
<comment type="caution">
    <text evidence="2">The sequence shown here is derived from an EMBL/GenBank/DDBJ whole genome shotgun (WGS) entry which is preliminary data.</text>
</comment>
<dbReference type="AlphaFoldDB" id="A0A4Q9VWR0"/>